<sequence length="59" mass="6805">MIQVGDQVKWIDHLVKNKRVFLKGKVVRIIDHGAYLTGQINRHNQEVPLDQLILTSRGD</sequence>
<proteinExistence type="predicted"/>
<gene>
    <name evidence="1" type="ORF">N6G96_07365</name>
</gene>
<name>A0ABZ0Q4Q4_9LACO</name>
<dbReference type="RefSeq" id="WP_323707394.1">
    <property type="nucleotide sequence ID" value="NZ_CP104774.1"/>
</dbReference>
<protein>
    <submittedName>
        <fullName evidence="1">Uncharacterized protein</fullName>
    </submittedName>
</protein>
<evidence type="ECO:0000313" key="2">
    <source>
        <dbReference type="Proteomes" id="UP001302696"/>
    </source>
</evidence>
<organism evidence="1 2">
    <name type="scientific">Pediococcus inopinatus</name>
    <dbReference type="NCBI Taxonomy" id="114090"/>
    <lineage>
        <taxon>Bacteria</taxon>
        <taxon>Bacillati</taxon>
        <taxon>Bacillota</taxon>
        <taxon>Bacilli</taxon>
        <taxon>Lactobacillales</taxon>
        <taxon>Lactobacillaceae</taxon>
        <taxon>Pediococcus</taxon>
    </lineage>
</organism>
<keyword evidence="2" id="KW-1185">Reference proteome</keyword>
<accession>A0ABZ0Q4Q4</accession>
<dbReference type="EMBL" id="CP104778">
    <property type="protein sequence ID" value="WPC21107.1"/>
    <property type="molecule type" value="Genomic_DNA"/>
</dbReference>
<dbReference type="Proteomes" id="UP001302696">
    <property type="component" value="Chromosome"/>
</dbReference>
<evidence type="ECO:0000313" key="1">
    <source>
        <dbReference type="EMBL" id="WPC21107.1"/>
    </source>
</evidence>
<reference evidence="2" key="1">
    <citation type="submission" date="2024-06" db="EMBL/GenBank/DDBJ databases">
        <authorList>
            <person name="Chang H.C."/>
            <person name="Mun S.Y."/>
        </authorList>
    </citation>
    <scope>NUCLEOTIDE SEQUENCE [LARGE SCALE GENOMIC DNA]</scope>
    <source>
        <strain evidence="2">KT1</strain>
    </source>
</reference>